<dbReference type="CDD" id="cd23509">
    <property type="entry name" value="Gnk2-like"/>
    <property type="match status" value="2"/>
</dbReference>
<keyword evidence="9" id="KW-1133">Transmembrane helix</keyword>
<evidence type="ECO:0000256" key="10">
    <source>
        <dbReference type="ARBA" id="ARBA00023136"/>
    </source>
</evidence>
<evidence type="ECO:0000256" key="5">
    <source>
        <dbReference type="ARBA" id="ARBA00022692"/>
    </source>
</evidence>
<evidence type="ECO:0000256" key="2">
    <source>
        <dbReference type="ARBA" id="ARBA00022448"/>
    </source>
</evidence>
<evidence type="ECO:0000256" key="9">
    <source>
        <dbReference type="ARBA" id="ARBA00022989"/>
    </source>
</evidence>
<reference evidence="16" key="1">
    <citation type="submission" date="2018-02" db="EMBL/GenBank/DDBJ databases">
        <authorList>
            <person name="Cohen D.B."/>
            <person name="Kent A.D."/>
        </authorList>
    </citation>
    <scope>NUCLEOTIDE SEQUENCE</scope>
</reference>
<feature type="chain" id="PRO_5014899499" description="Gnk2-homologous domain-containing protein" evidence="14">
    <location>
        <begin position="20"/>
        <end position="265"/>
    </location>
</feature>
<name>A0A2N9J147_FAGSY</name>
<dbReference type="InterPro" id="IPR002902">
    <property type="entry name" value="GNK2"/>
</dbReference>
<dbReference type="AlphaFoldDB" id="A0A2N9J147"/>
<evidence type="ECO:0000313" key="16">
    <source>
        <dbReference type="EMBL" id="SPD31267.1"/>
    </source>
</evidence>
<sequence>MSVSLSFSYLFVFLVIISSKTFITPSSSATNSFVFGGCSQLKYTPGSPYENNVNSLLTSLVNSAMSTSYNNFTVPGIESPQDTLYGLFQCRGDLMGNDCSRCVALAVSQLGTLCVDSFGGALQLEGCFVKYDNTSFLGVEDKTEVVKKCGPSTGYDSDALTRRDAVLASCGTGDGGAYKTYRTSNSGDVQGVAQCVGDLSPSECQDCLTEAIGRLRTECGTSVWADMYLAKCYVRYVTGGVRSHATGNGKHHHGWWFLIFGFLVF</sequence>
<organism evidence="16">
    <name type="scientific">Fagus sylvatica</name>
    <name type="common">Beechnut</name>
    <dbReference type="NCBI Taxonomy" id="28930"/>
    <lineage>
        <taxon>Eukaryota</taxon>
        <taxon>Viridiplantae</taxon>
        <taxon>Streptophyta</taxon>
        <taxon>Embryophyta</taxon>
        <taxon>Tracheophyta</taxon>
        <taxon>Spermatophyta</taxon>
        <taxon>Magnoliopsida</taxon>
        <taxon>eudicotyledons</taxon>
        <taxon>Gunneridae</taxon>
        <taxon>Pentapetalae</taxon>
        <taxon>rosids</taxon>
        <taxon>fabids</taxon>
        <taxon>Fagales</taxon>
        <taxon>Fagaceae</taxon>
        <taxon>Fagus</taxon>
    </lineage>
</organism>
<dbReference type="InterPro" id="IPR038408">
    <property type="entry name" value="GNK2_sf"/>
</dbReference>
<dbReference type="FunFam" id="3.30.430.20:FF:000001">
    <property type="entry name" value="cysteine-rich repeat secretory protein 3"/>
    <property type="match status" value="1"/>
</dbReference>
<keyword evidence="6 14" id="KW-0732">Signal</keyword>
<dbReference type="GO" id="GO:0005886">
    <property type="term" value="C:plasma membrane"/>
    <property type="evidence" value="ECO:0007669"/>
    <property type="project" value="UniProtKB-SubCell"/>
</dbReference>
<keyword evidence="2" id="KW-0813">Transport</keyword>
<dbReference type="InterPro" id="IPR051378">
    <property type="entry name" value="Cell2Cell_Antifungal"/>
</dbReference>
<evidence type="ECO:0000256" key="13">
    <source>
        <dbReference type="ARBA" id="ARBA00038393"/>
    </source>
</evidence>
<protein>
    <recommendedName>
        <fullName evidence="15">Gnk2-homologous domain-containing protein</fullName>
    </recommendedName>
</protein>
<dbReference type="EMBL" id="OIVN01006352">
    <property type="protein sequence ID" value="SPD31267.1"/>
    <property type="molecule type" value="Genomic_DNA"/>
</dbReference>
<comment type="similarity">
    <text evidence="13">Belongs to the cysteine-rich repeat secretory protein family. Plasmodesmata-located proteins (PDLD) subfamily.</text>
</comment>
<feature type="domain" description="Gnk2-homologous" evidence="15">
    <location>
        <begin position="137"/>
        <end position="241"/>
    </location>
</feature>
<proteinExistence type="inferred from homology"/>
<comment type="subcellular location">
    <subcellularLocation>
        <location evidence="12">Cell junction</location>
        <location evidence="12">Plasmodesma</location>
    </subcellularLocation>
    <subcellularLocation>
        <location evidence="1">Cell membrane</location>
        <topology evidence="1">Single-pass type I membrane protein</topology>
    </subcellularLocation>
</comment>
<feature type="signal peptide" evidence="14">
    <location>
        <begin position="1"/>
        <end position="19"/>
    </location>
</feature>
<keyword evidence="8" id="KW-0965">Cell junction</keyword>
<evidence type="ECO:0000256" key="12">
    <source>
        <dbReference type="ARBA" id="ARBA00024184"/>
    </source>
</evidence>
<keyword evidence="11" id="KW-1015">Disulfide bond</keyword>
<evidence type="ECO:0000256" key="3">
    <source>
        <dbReference type="ARBA" id="ARBA00022475"/>
    </source>
</evidence>
<evidence type="ECO:0000256" key="14">
    <source>
        <dbReference type="SAM" id="SignalP"/>
    </source>
</evidence>
<evidence type="ECO:0000256" key="6">
    <source>
        <dbReference type="ARBA" id="ARBA00022729"/>
    </source>
</evidence>
<keyword evidence="5" id="KW-0812">Transmembrane</keyword>
<feature type="domain" description="Gnk2-homologous" evidence="15">
    <location>
        <begin position="31"/>
        <end position="136"/>
    </location>
</feature>
<evidence type="ECO:0000256" key="8">
    <source>
        <dbReference type="ARBA" id="ARBA00022949"/>
    </source>
</evidence>
<evidence type="ECO:0000256" key="1">
    <source>
        <dbReference type="ARBA" id="ARBA00004251"/>
    </source>
</evidence>
<keyword evidence="10" id="KW-0472">Membrane</keyword>
<dbReference type="GO" id="GO:0009506">
    <property type="term" value="C:plasmodesma"/>
    <property type="evidence" value="ECO:0007669"/>
    <property type="project" value="UniProtKB-SubCell"/>
</dbReference>
<evidence type="ECO:0000256" key="7">
    <source>
        <dbReference type="ARBA" id="ARBA00022737"/>
    </source>
</evidence>
<dbReference type="Gene3D" id="3.30.430.20">
    <property type="entry name" value="Gnk2 domain, C-X8-C-X2-C motif"/>
    <property type="match status" value="2"/>
</dbReference>
<keyword evidence="3" id="KW-1003">Cell membrane</keyword>
<dbReference type="PANTHER" id="PTHR32080">
    <property type="entry name" value="ANTIFUNGAL PROTEIN GINKBILOBIN-2-LIKE"/>
    <property type="match status" value="1"/>
</dbReference>
<dbReference type="GO" id="GO:0042742">
    <property type="term" value="P:defense response to bacterium"/>
    <property type="evidence" value="ECO:0007669"/>
    <property type="project" value="TreeGrafter"/>
</dbReference>
<dbReference type="PANTHER" id="PTHR32080:SF31">
    <property type="entry name" value="PLASMODESMATA-LOCATED PROTEIN 6"/>
    <property type="match status" value="1"/>
</dbReference>
<keyword evidence="4" id="KW-0945">Host-virus interaction</keyword>
<evidence type="ECO:0000259" key="15">
    <source>
        <dbReference type="PROSITE" id="PS51473"/>
    </source>
</evidence>
<gene>
    <name evidence="16" type="ORF">FSB_LOCUS59149</name>
</gene>
<dbReference type="PROSITE" id="PS51473">
    <property type="entry name" value="GNK2"/>
    <property type="match status" value="2"/>
</dbReference>
<evidence type="ECO:0000256" key="11">
    <source>
        <dbReference type="ARBA" id="ARBA00023157"/>
    </source>
</evidence>
<dbReference type="Pfam" id="PF01657">
    <property type="entry name" value="Stress-antifung"/>
    <property type="match status" value="2"/>
</dbReference>
<keyword evidence="7" id="KW-0677">Repeat</keyword>
<accession>A0A2N9J147</accession>
<evidence type="ECO:0000256" key="4">
    <source>
        <dbReference type="ARBA" id="ARBA00022581"/>
    </source>
</evidence>